<dbReference type="EMBL" id="BK015926">
    <property type="protein sequence ID" value="DAF85418.1"/>
    <property type="molecule type" value="Genomic_DNA"/>
</dbReference>
<sequence>MSYERVTPRARQGTTGICEEMDVTAGNGVWIAPPDRVAAVTIAVHIPAGKTAQFTIETSCNRPETIGDNGAGGFWDNVYGDNVILTENTTVMLANAVTGIRVNCIATNDHINVCFVG</sequence>
<evidence type="ECO:0000313" key="1">
    <source>
        <dbReference type="EMBL" id="DAF85418.1"/>
    </source>
</evidence>
<protein>
    <submittedName>
        <fullName evidence="1">Uncharacterized protein</fullName>
    </submittedName>
</protein>
<proteinExistence type="predicted"/>
<accession>A0A8S5TT80</accession>
<organism evidence="1">
    <name type="scientific">Siphoviridae sp. ctzm5103</name>
    <dbReference type="NCBI Taxonomy" id="2825750"/>
    <lineage>
        <taxon>Viruses</taxon>
        <taxon>Duplodnaviria</taxon>
        <taxon>Heunggongvirae</taxon>
        <taxon>Uroviricota</taxon>
        <taxon>Caudoviricetes</taxon>
    </lineage>
</organism>
<reference evidence="1" key="1">
    <citation type="journal article" date="2021" name="Proc. Natl. Acad. Sci. U.S.A.">
        <title>A Catalog of Tens of Thousands of Viruses from Human Metagenomes Reveals Hidden Associations with Chronic Diseases.</title>
        <authorList>
            <person name="Tisza M.J."/>
            <person name="Buck C.B."/>
        </authorList>
    </citation>
    <scope>NUCLEOTIDE SEQUENCE</scope>
    <source>
        <strain evidence="1">Ctzm5103</strain>
    </source>
</reference>
<name>A0A8S5TT80_9CAUD</name>